<dbReference type="InterPro" id="IPR015421">
    <property type="entry name" value="PyrdxlP-dep_Trfase_major"/>
</dbReference>
<dbReference type="InterPro" id="IPR004838">
    <property type="entry name" value="NHTrfase_class1_PyrdxlP-BS"/>
</dbReference>
<dbReference type="NCBIfam" id="NF005593">
    <property type="entry name" value="PRK07324.1"/>
    <property type="match status" value="1"/>
</dbReference>
<name>A0A9X2FG42_9LACO</name>
<evidence type="ECO:0000259" key="2">
    <source>
        <dbReference type="Pfam" id="PF00155"/>
    </source>
</evidence>
<sequence>MKLPEFGVEAWLNKWETKATYDISQSSIKALTLEELIGLDGTSVAEFFNNYAKQPLDYGAIEGSEEFKRLVAQLYQNIKPDSILQTNGATGGNLLALYALVEPGDEVVSMVPSYQQLYDIPKSFGAKVKFVHLQEKNGWQFNINELKELVTEKTKMITLNSANNPTGTWIKRKDLEEIVAIARLVDAYVLVDEVYEPLLQKEDFVSIADIYEKGIASNSMSKTYSLPGIRIGWTASSLEVADILRKYRDYTMICGGVLNDALAIQALKNRRQIILRNQQIIQNNIEIVKNWATTEPKVSLVLPQNVSTAFIKLEFEEEDYSFFTRLLKKTGVLLIPGAAFGFPKHARLGYCCDPETLRVGLKKLSSFLHEND</sequence>
<dbReference type="Gene3D" id="3.40.640.10">
    <property type="entry name" value="Type I PLP-dependent aspartate aminotransferase-like (Major domain)"/>
    <property type="match status" value="1"/>
</dbReference>
<accession>A0A9X2FG42</accession>
<keyword evidence="1" id="KW-0808">Transferase</keyword>
<dbReference type="InterPro" id="IPR015424">
    <property type="entry name" value="PyrdxlP-dep_Trfase"/>
</dbReference>
<gene>
    <name evidence="3" type="ORF">LB941_00665</name>
</gene>
<protein>
    <recommendedName>
        <fullName evidence="1">Aminotransferase</fullName>
        <ecNumber evidence="1">2.6.1.-</ecNumber>
    </recommendedName>
</protein>
<dbReference type="InterPro" id="IPR004839">
    <property type="entry name" value="Aminotransferase_I/II_large"/>
</dbReference>
<comment type="caution">
    <text evidence="3">The sequence shown here is derived from an EMBL/GenBank/DDBJ whole genome shotgun (WGS) entry which is preliminary data.</text>
</comment>
<dbReference type="Pfam" id="PF00155">
    <property type="entry name" value="Aminotran_1_2"/>
    <property type="match status" value="1"/>
</dbReference>
<keyword evidence="1 3" id="KW-0032">Aminotransferase</keyword>
<dbReference type="PANTHER" id="PTHR43510">
    <property type="entry name" value="AMINOTRANSFERASE FUNCTION, HYPOTHETICAL (EUROFUNG)"/>
    <property type="match status" value="1"/>
</dbReference>
<feature type="domain" description="Aminotransferase class I/classII large" evidence="2">
    <location>
        <begin position="57"/>
        <end position="364"/>
    </location>
</feature>
<reference evidence="3 4" key="1">
    <citation type="journal article" date="2023" name="Int. J. Syst. Evol. Microbiol.">
        <title>Ligilactobacillus ubinensis sp. nov., a novel species isolated from the wild ferment of a durian fruit (Durio zibethinus).</title>
        <authorList>
            <person name="Heng Y.C."/>
            <person name="Menon N."/>
            <person name="Chen B."/>
            <person name="Loo B.Z.L."/>
            <person name="Wong G.W.J."/>
            <person name="Lim A.C.H."/>
            <person name="Silvaraju S."/>
            <person name="Kittelmann S."/>
        </authorList>
    </citation>
    <scope>NUCLEOTIDE SEQUENCE [LARGE SCALE GENOMIC DNA]</scope>
    <source>
        <strain evidence="3 4">WILCCON 0076</strain>
    </source>
</reference>
<dbReference type="RefSeq" id="WP_253358566.1">
    <property type="nucleotide sequence ID" value="NZ_JAIULA010000001.1"/>
</dbReference>
<comment type="cofactor">
    <cofactor evidence="1">
        <name>pyridoxal 5'-phosphate</name>
        <dbReference type="ChEBI" id="CHEBI:597326"/>
    </cofactor>
</comment>
<organism evidence="3 4">
    <name type="scientific">Ligilactobacillus ubinensis</name>
    <dbReference type="NCBI Taxonomy" id="2876789"/>
    <lineage>
        <taxon>Bacteria</taxon>
        <taxon>Bacillati</taxon>
        <taxon>Bacillota</taxon>
        <taxon>Bacilli</taxon>
        <taxon>Lactobacillales</taxon>
        <taxon>Lactobacillaceae</taxon>
        <taxon>Ligilactobacillus</taxon>
    </lineage>
</organism>
<keyword evidence="4" id="KW-1185">Reference proteome</keyword>
<dbReference type="PROSITE" id="PS00105">
    <property type="entry name" value="AA_TRANSFER_CLASS_1"/>
    <property type="match status" value="1"/>
</dbReference>
<comment type="similarity">
    <text evidence="1">Belongs to the class-I pyridoxal-phosphate-dependent aminotransferase family.</text>
</comment>
<dbReference type="EMBL" id="JAIULA010000001">
    <property type="protein sequence ID" value="MCP0885844.1"/>
    <property type="molecule type" value="Genomic_DNA"/>
</dbReference>
<dbReference type="AlphaFoldDB" id="A0A9X2FG42"/>
<dbReference type="InterPro" id="IPR015422">
    <property type="entry name" value="PyrdxlP-dep_Trfase_small"/>
</dbReference>
<dbReference type="GO" id="GO:0008483">
    <property type="term" value="F:transaminase activity"/>
    <property type="evidence" value="ECO:0007669"/>
    <property type="project" value="UniProtKB-KW"/>
</dbReference>
<evidence type="ECO:0000313" key="3">
    <source>
        <dbReference type="EMBL" id="MCP0885844.1"/>
    </source>
</evidence>
<dbReference type="SUPFAM" id="SSF53383">
    <property type="entry name" value="PLP-dependent transferases"/>
    <property type="match status" value="1"/>
</dbReference>
<evidence type="ECO:0000256" key="1">
    <source>
        <dbReference type="RuleBase" id="RU000481"/>
    </source>
</evidence>
<proteinExistence type="inferred from homology"/>
<dbReference type="Proteomes" id="UP001139006">
    <property type="component" value="Unassembled WGS sequence"/>
</dbReference>
<dbReference type="PANTHER" id="PTHR43510:SF1">
    <property type="entry name" value="AMINOTRANSFERASE FUNCTION, HYPOTHETICAL (EUROFUNG)"/>
    <property type="match status" value="1"/>
</dbReference>
<dbReference type="Gene3D" id="3.90.1150.10">
    <property type="entry name" value="Aspartate Aminotransferase, domain 1"/>
    <property type="match status" value="1"/>
</dbReference>
<evidence type="ECO:0000313" key="4">
    <source>
        <dbReference type="Proteomes" id="UP001139006"/>
    </source>
</evidence>
<dbReference type="GO" id="GO:0030170">
    <property type="term" value="F:pyridoxal phosphate binding"/>
    <property type="evidence" value="ECO:0007669"/>
    <property type="project" value="InterPro"/>
</dbReference>
<dbReference type="CDD" id="cd00609">
    <property type="entry name" value="AAT_like"/>
    <property type="match status" value="1"/>
</dbReference>
<dbReference type="EC" id="2.6.1.-" evidence="1"/>